<accession>X0V2L9</accession>
<organism evidence="1">
    <name type="scientific">marine sediment metagenome</name>
    <dbReference type="NCBI Taxonomy" id="412755"/>
    <lineage>
        <taxon>unclassified sequences</taxon>
        <taxon>metagenomes</taxon>
        <taxon>ecological metagenomes</taxon>
    </lineage>
</organism>
<comment type="caution">
    <text evidence="1">The sequence shown here is derived from an EMBL/GenBank/DDBJ whole genome shotgun (WGS) entry which is preliminary data.</text>
</comment>
<name>X0V2L9_9ZZZZ</name>
<protein>
    <submittedName>
        <fullName evidence="1">Uncharacterized protein</fullName>
    </submittedName>
</protein>
<dbReference type="EMBL" id="BARS01029637">
    <property type="protein sequence ID" value="GAG06768.1"/>
    <property type="molecule type" value="Genomic_DNA"/>
</dbReference>
<evidence type="ECO:0000313" key="1">
    <source>
        <dbReference type="EMBL" id="GAG06768.1"/>
    </source>
</evidence>
<feature type="non-terminal residue" evidence="1">
    <location>
        <position position="32"/>
    </location>
</feature>
<dbReference type="AlphaFoldDB" id="X0V2L9"/>
<gene>
    <name evidence="1" type="ORF">S01H1_46291</name>
</gene>
<sequence length="32" mass="3809">MAVMTDDNTEVRRAKRSWPAQYKLDILNEIDE</sequence>
<proteinExistence type="predicted"/>
<reference evidence="1" key="1">
    <citation type="journal article" date="2014" name="Front. Microbiol.">
        <title>High frequency of phylogenetically diverse reductive dehalogenase-homologous genes in deep subseafloor sedimentary metagenomes.</title>
        <authorList>
            <person name="Kawai M."/>
            <person name="Futagami T."/>
            <person name="Toyoda A."/>
            <person name="Takaki Y."/>
            <person name="Nishi S."/>
            <person name="Hori S."/>
            <person name="Arai W."/>
            <person name="Tsubouchi T."/>
            <person name="Morono Y."/>
            <person name="Uchiyama I."/>
            <person name="Ito T."/>
            <person name="Fujiyama A."/>
            <person name="Inagaki F."/>
            <person name="Takami H."/>
        </authorList>
    </citation>
    <scope>NUCLEOTIDE SEQUENCE</scope>
    <source>
        <strain evidence="1">Expedition CK06-06</strain>
    </source>
</reference>